<comment type="similarity">
    <text evidence="3">Belongs to the sirtuin family. Class I subfamily.</text>
</comment>
<dbReference type="EMBL" id="FUEG01000008">
    <property type="protein sequence ID" value="SJL07809.1"/>
    <property type="molecule type" value="Genomic_DNA"/>
</dbReference>
<dbReference type="OMA" id="FWEETRI"/>
<dbReference type="GO" id="GO:0005739">
    <property type="term" value="C:mitochondrion"/>
    <property type="evidence" value="ECO:0007669"/>
    <property type="project" value="UniProtKB-SubCell"/>
</dbReference>
<keyword evidence="13" id="KW-1185">Reference proteome</keyword>
<evidence type="ECO:0000259" key="11">
    <source>
        <dbReference type="PROSITE" id="PS50305"/>
    </source>
</evidence>
<proteinExistence type="inferred from homology"/>
<feature type="compositionally biased region" description="Basic and acidic residues" evidence="10">
    <location>
        <begin position="675"/>
        <end position="684"/>
    </location>
</feature>
<evidence type="ECO:0000313" key="13">
    <source>
        <dbReference type="Proteomes" id="UP000219338"/>
    </source>
</evidence>
<evidence type="ECO:0000256" key="9">
    <source>
        <dbReference type="PROSITE-ProRule" id="PRU00236"/>
    </source>
</evidence>
<dbReference type="Gene3D" id="3.40.50.1220">
    <property type="entry name" value="TPP-binding domain"/>
    <property type="match status" value="2"/>
</dbReference>
<gene>
    <name evidence="12" type="ORF">ARMOST_11161</name>
</gene>
<feature type="binding site" evidence="9">
    <location>
        <position position="444"/>
    </location>
    <ligand>
        <name>Zn(2+)</name>
        <dbReference type="ChEBI" id="CHEBI:29105"/>
    </ligand>
</feature>
<reference evidence="13" key="1">
    <citation type="journal article" date="2017" name="Nat. Ecol. Evol.">
        <title>Genome expansion and lineage-specific genetic innovations in the forest pathogenic fungi Armillaria.</title>
        <authorList>
            <person name="Sipos G."/>
            <person name="Prasanna A.N."/>
            <person name="Walter M.C."/>
            <person name="O'Connor E."/>
            <person name="Balint B."/>
            <person name="Krizsan K."/>
            <person name="Kiss B."/>
            <person name="Hess J."/>
            <person name="Varga T."/>
            <person name="Slot J."/>
            <person name="Riley R."/>
            <person name="Boka B."/>
            <person name="Rigling D."/>
            <person name="Barry K."/>
            <person name="Lee J."/>
            <person name="Mihaltcheva S."/>
            <person name="LaButti K."/>
            <person name="Lipzen A."/>
            <person name="Waldron R."/>
            <person name="Moloney N.M."/>
            <person name="Sperisen C."/>
            <person name="Kredics L."/>
            <person name="Vagvoelgyi C."/>
            <person name="Patrignani A."/>
            <person name="Fitzpatrick D."/>
            <person name="Nagy I."/>
            <person name="Doyle S."/>
            <person name="Anderson J.B."/>
            <person name="Grigoriev I.V."/>
            <person name="Gueldener U."/>
            <person name="Muensterkoetter M."/>
            <person name="Nagy L.G."/>
        </authorList>
    </citation>
    <scope>NUCLEOTIDE SEQUENCE [LARGE SCALE GENOMIC DNA]</scope>
    <source>
        <strain evidence="13">C18/9</strain>
    </source>
</reference>
<feature type="active site" description="Proton acceptor" evidence="9">
    <location>
        <position position="159"/>
    </location>
</feature>
<dbReference type="Proteomes" id="UP000219338">
    <property type="component" value="Unassembled WGS sequence"/>
</dbReference>
<feature type="compositionally biased region" description="Basic and acidic residues" evidence="10">
    <location>
        <begin position="614"/>
        <end position="634"/>
    </location>
</feature>
<dbReference type="InterPro" id="IPR029035">
    <property type="entry name" value="DHS-like_NAD/FAD-binding_dom"/>
</dbReference>
<evidence type="ECO:0000313" key="12">
    <source>
        <dbReference type="EMBL" id="SJL07809.1"/>
    </source>
</evidence>
<evidence type="ECO:0000256" key="5">
    <source>
        <dbReference type="ARBA" id="ARBA00022723"/>
    </source>
</evidence>
<dbReference type="Gene3D" id="3.30.1600.10">
    <property type="entry name" value="SIR2/SIRT2 'Small Domain"/>
    <property type="match status" value="1"/>
</dbReference>
<evidence type="ECO:0000256" key="10">
    <source>
        <dbReference type="SAM" id="MobiDB-lite"/>
    </source>
</evidence>
<dbReference type="InterPro" id="IPR050134">
    <property type="entry name" value="NAD-dep_sirtuin_deacylases"/>
</dbReference>
<dbReference type="PANTHER" id="PTHR11085">
    <property type="entry name" value="NAD-DEPENDENT PROTEIN DEACYLASE SIRTUIN-5, MITOCHONDRIAL-RELATED"/>
    <property type="match status" value="1"/>
</dbReference>
<feature type="binding site" evidence="9">
    <location>
        <position position="170"/>
    </location>
    <ligand>
        <name>Zn(2+)</name>
        <dbReference type="ChEBI" id="CHEBI:29105"/>
    </ligand>
</feature>
<feature type="binding site" evidence="9">
    <location>
        <position position="167"/>
    </location>
    <ligand>
        <name>Zn(2+)</name>
        <dbReference type="ChEBI" id="CHEBI:29105"/>
    </ligand>
</feature>
<protein>
    <recommendedName>
        <fullName evidence="11">Deacetylase sirtuin-type domain-containing protein</fullName>
    </recommendedName>
</protein>
<comment type="cofactor">
    <cofactor evidence="1">
        <name>Zn(2+)</name>
        <dbReference type="ChEBI" id="CHEBI:29105"/>
    </cofactor>
</comment>
<dbReference type="OrthoDB" id="420264at2759"/>
<feature type="binding site" evidence="9">
    <location>
        <position position="191"/>
    </location>
    <ligand>
        <name>Zn(2+)</name>
        <dbReference type="ChEBI" id="CHEBI:29105"/>
    </ligand>
</feature>
<keyword evidence="6 9" id="KW-0862">Zinc</keyword>
<dbReference type="InterPro" id="IPR026591">
    <property type="entry name" value="Sirtuin_cat_small_dom_sf"/>
</dbReference>
<evidence type="ECO:0000256" key="7">
    <source>
        <dbReference type="ARBA" id="ARBA00023027"/>
    </source>
</evidence>
<evidence type="ECO:0000256" key="2">
    <source>
        <dbReference type="ARBA" id="ARBA00004173"/>
    </source>
</evidence>
<feature type="binding site" evidence="9">
    <location>
        <position position="465"/>
    </location>
    <ligand>
        <name>Zn(2+)</name>
        <dbReference type="ChEBI" id="CHEBI:29105"/>
    </ligand>
</feature>
<dbReference type="InterPro" id="IPR003000">
    <property type="entry name" value="Sirtuin"/>
</dbReference>
<keyword evidence="8" id="KW-0496">Mitochondrion</keyword>
<organism evidence="12 13">
    <name type="scientific">Armillaria ostoyae</name>
    <name type="common">Armillaria root rot fungus</name>
    <dbReference type="NCBI Taxonomy" id="47428"/>
    <lineage>
        <taxon>Eukaryota</taxon>
        <taxon>Fungi</taxon>
        <taxon>Dikarya</taxon>
        <taxon>Basidiomycota</taxon>
        <taxon>Agaricomycotina</taxon>
        <taxon>Agaricomycetes</taxon>
        <taxon>Agaricomycetidae</taxon>
        <taxon>Agaricales</taxon>
        <taxon>Marasmiineae</taxon>
        <taxon>Physalacriaceae</taxon>
        <taxon>Armillaria</taxon>
    </lineage>
</organism>
<evidence type="ECO:0000256" key="3">
    <source>
        <dbReference type="ARBA" id="ARBA00006924"/>
    </source>
</evidence>
<evidence type="ECO:0000256" key="8">
    <source>
        <dbReference type="ARBA" id="ARBA00023128"/>
    </source>
</evidence>
<evidence type="ECO:0000256" key="6">
    <source>
        <dbReference type="ARBA" id="ARBA00022833"/>
    </source>
</evidence>
<dbReference type="PANTHER" id="PTHR11085:SF6">
    <property type="entry name" value="NAD-DEPENDENT PROTEIN DEACETYLASE SIRTUIN-2"/>
    <property type="match status" value="1"/>
</dbReference>
<dbReference type="GO" id="GO:0070403">
    <property type="term" value="F:NAD+ binding"/>
    <property type="evidence" value="ECO:0007669"/>
    <property type="project" value="InterPro"/>
</dbReference>
<sequence>MTTPRKTTRSSFRVLKGNDIKAVAEYIKSKDCRNIIVMASCFSYHFFAELNRSQLGAGVSTSAGIPDFRSPKTGLYANLARLNLPYPEAVFEINFFRQNPVPFYTLAQELYPGKYRPTLTHSFIRLLASKRLLQTCFTQNIDTLERRAGVPDHKVIEAHGSFASQRCIDCHASYDGLKMKENILNKDIAFCEKCRGLVKPDIVFFGESLPDKFIHAIPSVKMADLLLIIGTSLTVHPFASLAGLAEPLCPRVLINLEKVGDLGRRPDDVLLLGKCDEVVKDLCRELGWEEELMNLWAETEMKEEVETINAAPKAPATFRALKGNDTKAVAEYMKSKDCRNVIVMLGAGQYFSNHVNDATDVSGQLQVRVPLLAFPITALQRQAIYPGKYRPTLTHSFIRLLASRRLLHKCFTQNIDTLERRAGVPNYKVVEARGSFASQKCIDCHGPYDDAQMKEHIRNKEVAHCEKCGGLVKPGITFSDESPPDEFMRAIPSVGIADLLIIVGTSLTMPSFASLADSANPLCPRVLINLDKVGDLGQRADDVLLLGKCDEVIRDLCKELGWEQELMTFWEETRIDEDTTPKESIIDNEAELQTKVDDLVSKIGIALALDQGQEKLKNEPKTEDKDKPTGEAEAKIVQGEKLPVGAVSTLEDNPVSKVDVDPSLRSDLPANQSSSRREDTPGKL</sequence>
<comment type="subcellular location">
    <subcellularLocation>
        <location evidence="2">Mitochondrion</location>
    </subcellularLocation>
</comment>
<dbReference type="PROSITE" id="PS50305">
    <property type="entry name" value="SIRTUIN"/>
    <property type="match status" value="2"/>
</dbReference>
<feature type="domain" description="Deacetylase sirtuin-type" evidence="11">
    <location>
        <begin position="319"/>
        <end position="563"/>
    </location>
</feature>
<dbReference type="SUPFAM" id="SSF52467">
    <property type="entry name" value="DHS-like NAD/FAD-binding domain"/>
    <property type="match status" value="2"/>
</dbReference>
<feature type="region of interest" description="Disordered" evidence="10">
    <location>
        <begin position="614"/>
        <end position="684"/>
    </location>
</feature>
<feature type="binding site" evidence="9">
    <location>
        <position position="194"/>
    </location>
    <ligand>
        <name>Zn(2+)</name>
        <dbReference type="ChEBI" id="CHEBI:29105"/>
    </ligand>
</feature>
<comment type="caution">
    <text evidence="9">Lacks conserved residue(s) required for the propagation of feature annotation.</text>
</comment>
<keyword evidence="7" id="KW-0520">NAD</keyword>
<dbReference type="CDD" id="cd01408">
    <property type="entry name" value="SIRT1"/>
    <property type="match status" value="1"/>
</dbReference>
<dbReference type="GO" id="GO:0005634">
    <property type="term" value="C:nucleus"/>
    <property type="evidence" value="ECO:0007669"/>
    <property type="project" value="TreeGrafter"/>
</dbReference>
<keyword evidence="4" id="KW-0808">Transferase</keyword>
<feature type="binding site" evidence="9">
    <location>
        <position position="441"/>
    </location>
    <ligand>
        <name>Zn(2+)</name>
        <dbReference type="ChEBI" id="CHEBI:29105"/>
    </ligand>
</feature>
<evidence type="ECO:0000256" key="1">
    <source>
        <dbReference type="ARBA" id="ARBA00001947"/>
    </source>
</evidence>
<dbReference type="Pfam" id="PF02146">
    <property type="entry name" value="SIR2"/>
    <property type="match status" value="2"/>
</dbReference>
<accession>A0A284RGD2</accession>
<dbReference type="GO" id="GO:0017136">
    <property type="term" value="F:histone deacetylase activity, NAD-dependent"/>
    <property type="evidence" value="ECO:0007669"/>
    <property type="project" value="TreeGrafter"/>
</dbReference>
<dbReference type="AlphaFoldDB" id="A0A284RGD2"/>
<keyword evidence="5 9" id="KW-0479">Metal-binding</keyword>
<evidence type="ECO:0000256" key="4">
    <source>
        <dbReference type="ARBA" id="ARBA00022679"/>
    </source>
</evidence>
<name>A0A284RGD2_ARMOS</name>
<dbReference type="InterPro" id="IPR026590">
    <property type="entry name" value="Ssirtuin_cat_dom"/>
</dbReference>
<feature type="binding site" evidence="9">
    <location>
        <position position="468"/>
    </location>
    <ligand>
        <name>Zn(2+)</name>
        <dbReference type="ChEBI" id="CHEBI:29105"/>
    </ligand>
</feature>
<feature type="domain" description="Deacetylase sirtuin-type" evidence="11">
    <location>
        <begin position="28"/>
        <end position="289"/>
    </location>
</feature>
<dbReference type="GO" id="GO:0046872">
    <property type="term" value="F:metal ion binding"/>
    <property type="evidence" value="ECO:0007669"/>
    <property type="project" value="UniProtKB-KW"/>
</dbReference>
<dbReference type="STRING" id="47428.A0A284RGD2"/>